<evidence type="ECO:0000313" key="4">
    <source>
        <dbReference type="Proteomes" id="UP000218505"/>
    </source>
</evidence>
<dbReference type="EMBL" id="CP023445">
    <property type="protein sequence ID" value="ATE53867.1"/>
    <property type="molecule type" value="Genomic_DNA"/>
</dbReference>
<comment type="similarity">
    <text evidence="1">Belongs to the AHA1 family.</text>
</comment>
<reference evidence="3" key="1">
    <citation type="submission" date="2017-09" db="EMBL/GenBank/DDBJ databases">
        <title>Complete Genome Sequence of ansamitocin-producing Bacterium Actinosynnema pretiosum X47.</title>
        <authorList>
            <person name="Cao G."/>
            <person name="Zong G."/>
            <person name="Zhong C."/>
            <person name="Fu J."/>
        </authorList>
    </citation>
    <scope>NUCLEOTIDE SEQUENCE [LARGE SCALE GENOMIC DNA]</scope>
    <source>
        <strain evidence="3">X47</strain>
    </source>
</reference>
<dbReference type="AlphaFoldDB" id="A0A290Z4C0"/>
<dbReference type="KEGG" id="apre:CNX65_11650"/>
<sequence>MTTTRVQRTVRAPRAAVYRALLDGEAVGRWMVPNGMSSEVRAFDAREGGEFRISLTYDDPSTTAGKTSDRVDSYGGRFTRLVQDTEVVQVVEFDTDDPDTAGEMVLTFTLVDVEGGTQVTGVHENLPPSVRPEDNEHGWAMSLGKLAALVEEREQGRQRGNA</sequence>
<dbReference type="SUPFAM" id="SSF55961">
    <property type="entry name" value="Bet v1-like"/>
    <property type="match status" value="1"/>
</dbReference>
<dbReference type="InterPro" id="IPR013538">
    <property type="entry name" value="ASHA1/2-like_C"/>
</dbReference>
<evidence type="ECO:0000256" key="1">
    <source>
        <dbReference type="ARBA" id="ARBA00006817"/>
    </source>
</evidence>
<keyword evidence="4" id="KW-1185">Reference proteome</keyword>
<dbReference type="RefSeq" id="WP_096492799.1">
    <property type="nucleotide sequence ID" value="NZ_CP023445.1"/>
</dbReference>
<dbReference type="InterPro" id="IPR023393">
    <property type="entry name" value="START-like_dom_sf"/>
</dbReference>
<gene>
    <name evidence="3" type="ORF">CNX65_11650</name>
</gene>
<feature type="domain" description="Activator of Hsp90 ATPase homologue 1/2-like C-terminal" evidence="2">
    <location>
        <begin position="11"/>
        <end position="151"/>
    </location>
</feature>
<dbReference type="Proteomes" id="UP000218505">
    <property type="component" value="Chromosome"/>
</dbReference>
<proteinExistence type="inferred from homology"/>
<dbReference type="Pfam" id="PF08327">
    <property type="entry name" value="AHSA1"/>
    <property type="match status" value="1"/>
</dbReference>
<dbReference type="Gene3D" id="3.30.530.20">
    <property type="match status" value="1"/>
</dbReference>
<accession>A0A290Z4C0</accession>
<evidence type="ECO:0000313" key="3">
    <source>
        <dbReference type="EMBL" id="ATE53867.1"/>
    </source>
</evidence>
<protein>
    <submittedName>
        <fullName evidence="3">Polyketide cyclase</fullName>
    </submittedName>
</protein>
<evidence type="ECO:0000259" key="2">
    <source>
        <dbReference type="Pfam" id="PF08327"/>
    </source>
</evidence>
<name>A0A290Z4C0_9PSEU</name>
<organism evidence="3 4">
    <name type="scientific">Actinosynnema pretiosum</name>
    <dbReference type="NCBI Taxonomy" id="42197"/>
    <lineage>
        <taxon>Bacteria</taxon>
        <taxon>Bacillati</taxon>
        <taxon>Actinomycetota</taxon>
        <taxon>Actinomycetes</taxon>
        <taxon>Pseudonocardiales</taxon>
        <taxon>Pseudonocardiaceae</taxon>
        <taxon>Actinosynnema</taxon>
    </lineage>
</organism>